<keyword evidence="4" id="KW-1185">Reference proteome</keyword>
<feature type="region of interest" description="Disordered" evidence="1">
    <location>
        <begin position="105"/>
        <end position="135"/>
    </location>
</feature>
<dbReference type="Pfam" id="PF07172">
    <property type="entry name" value="GRP"/>
    <property type="match status" value="1"/>
</dbReference>
<reference evidence="3 4" key="1">
    <citation type="submission" date="2019-09" db="EMBL/GenBank/DDBJ databases">
        <title>A chromosome-level genome assembly of the Chinese tupelo Nyssa sinensis.</title>
        <authorList>
            <person name="Yang X."/>
            <person name="Kang M."/>
            <person name="Yang Y."/>
            <person name="Xiong H."/>
            <person name="Wang M."/>
            <person name="Zhang Z."/>
            <person name="Wang Z."/>
            <person name="Wu H."/>
            <person name="Ma T."/>
            <person name="Liu J."/>
            <person name="Xi Z."/>
        </authorList>
    </citation>
    <scope>NUCLEOTIDE SEQUENCE [LARGE SCALE GENOMIC DNA]</scope>
    <source>
        <strain evidence="3">J267</strain>
        <tissue evidence="3">Leaf</tissue>
    </source>
</reference>
<keyword evidence="2" id="KW-0732">Signal</keyword>
<evidence type="ECO:0000313" key="3">
    <source>
        <dbReference type="EMBL" id="KAA8524790.1"/>
    </source>
</evidence>
<protein>
    <recommendedName>
        <fullName evidence="5">Glycine-rich protein</fullName>
    </recommendedName>
</protein>
<feature type="chain" id="PRO_5023803999" description="Glycine-rich protein" evidence="2">
    <location>
        <begin position="25"/>
        <end position="151"/>
    </location>
</feature>
<accession>A0A5J5A2X4</accession>
<evidence type="ECO:0000256" key="1">
    <source>
        <dbReference type="SAM" id="MobiDB-lite"/>
    </source>
</evidence>
<dbReference type="InterPro" id="IPR010800">
    <property type="entry name" value="GRP"/>
</dbReference>
<dbReference type="AlphaFoldDB" id="A0A5J5A2X4"/>
<proteinExistence type="predicted"/>
<organism evidence="3 4">
    <name type="scientific">Nyssa sinensis</name>
    <dbReference type="NCBI Taxonomy" id="561372"/>
    <lineage>
        <taxon>Eukaryota</taxon>
        <taxon>Viridiplantae</taxon>
        <taxon>Streptophyta</taxon>
        <taxon>Embryophyta</taxon>
        <taxon>Tracheophyta</taxon>
        <taxon>Spermatophyta</taxon>
        <taxon>Magnoliopsida</taxon>
        <taxon>eudicotyledons</taxon>
        <taxon>Gunneridae</taxon>
        <taxon>Pentapetalae</taxon>
        <taxon>asterids</taxon>
        <taxon>Cornales</taxon>
        <taxon>Nyssaceae</taxon>
        <taxon>Nyssa</taxon>
    </lineage>
</organism>
<feature type="compositionally biased region" description="Gly residues" evidence="1">
    <location>
        <begin position="110"/>
        <end position="121"/>
    </location>
</feature>
<feature type="region of interest" description="Disordered" evidence="1">
    <location>
        <begin position="27"/>
        <end position="64"/>
    </location>
</feature>
<gene>
    <name evidence="3" type="ORF">F0562_011213</name>
</gene>
<name>A0A5J5A2X4_9ASTE</name>
<evidence type="ECO:0000313" key="4">
    <source>
        <dbReference type="Proteomes" id="UP000325577"/>
    </source>
</evidence>
<feature type="compositionally biased region" description="Basic and acidic residues" evidence="1">
    <location>
        <begin position="27"/>
        <end position="36"/>
    </location>
</feature>
<evidence type="ECO:0000256" key="2">
    <source>
        <dbReference type="SAM" id="SignalP"/>
    </source>
</evidence>
<evidence type="ECO:0008006" key="5">
    <source>
        <dbReference type="Google" id="ProtNLM"/>
    </source>
</evidence>
<feature type="compositionally biased region" description="Basic residues" evidence="1">
    <location>
        <begin position="122"/>
        <end position="132"/>
    </location>
</feature>
<feature type="signal peptide" evidence="2">
    <location>
        <begin position="1"/>
        <end position="24"/>
    </location>
</feature>
<sequence length="151" mass="16061">MNPKASIFLALLFAVVLLISSAVATETSKDEEKMNAAKETNQVEEADAMETEVSPEKMDEAPMETNQYGGGGRCRYGCCGGSGPYGCSRCCSSAAEAADQEKNQVNNANGYGGYYRRGGSGGRHRGGGRGRGRCCSNAEEARKKMENEGKH</sequence>
<dbReference type="Proteomes" id="UP000325577">
    <property type="component" value="Linkage Group LG4"/>
</dbReference>
<dbReference type="EMBL" id="CM018047">
    <property type="protein sequence ID" value="KAA8524790.1"/>
    <property type="molecule type" value="Genomic_DNA"/>
</dbReference>